<keyword evidence="2" id="KW-1185">Reference proteome</keyword>
<protein>
    <submittedName>
        <fullName evidence="1">Uncharacterized protein</fullName>
    </submittedName>
</protein>
<evidence type="ECO:0000313" key="2">
    <source>
        <dbReference type="Proteomes" id="UP001060085"/>
    </source>
</evidence>
<evidence type="ECO:0000313" key="1">
    <source>
        <dbReference type="EMBL" id="KAI5658002.1"/>
    </source>
</evidence>
<sequence length="306" mass="34679">MGKTKSWQLCRQQSTVNDRLLLLQVVLFNLFMPRIQRGELVNYEPEIEHTLRSVCHTLRFETTNNNAIILIEKMEEEMKIHHYRFLQVTHSERGIFKMVGLDLWHAVGSYPSSGSSSFQLRLGAFTGLWSGHTILDQLIGSSFLSSPNPPKSLNPQMSPSLPLFPVSTLLHSPREKKDFPLKLLVAALPRPAQISATSAIPSFLDRLSPANKIWIPDRQFLNVMVEKSFDEHMTEHLGLGRDLASILGIRDEGNIMVTIDSNRMTIQDDPDWTYEATSNQLQIVLVRETGGPSFTGMTFSNFYPEP</sequence>
<proteinExistence type="predicted"/>
<comment type="caution">
    <text evidence="1">The sequence shown here is derived from an EMBL/GenBank/DDBJ whole genome shotgun (WGS) entry which is preliminary data.</text>
</comment>
<gene>
    <name evidence="1" type="ORF">M9H77_26795</name>
</gene>
<reference evidence="2" key="1">
    <citation type="journal article" date="2023" name="Nat. Plants">
        <title>Single-cell RNA sequencing provides a high-resolution roadmap for understanding the multicellular compartmentation of specialized metabolism.</title>
        <authorList>
            <person name="Sun S."/>
            <person name="Shen X."/>
            <person name="Li Y."/>
            <person name="Li Y."/>
            <person name="Wang S."/>
            <person name="Li R."/>
            <person name="Zhang H."/>
            <person name="Shen G."/>
            <person name="Guo B."/>
            <person name="Wei J."/>
            <person name="Xu J."/>
            <person name="St-Pierre B."/>
            <person name="Chen S."/>
            <person name="Sun C."/>
        </authorList>
    </citation>
    <scope>NUCLEOTIDE SEQUENCE [LARGE SCALE GENOMIC DNA]</scope>
</reference>
<organism evidence="1 2">
    <name type="scientific">Catharanthus roseus</name>
    <name type="common">Madagascar periwinkle</name>
    <name type="synonym">Vinca rosea</name>
    <dbReference type="NCBI Taxonomy" id="4058"/>
    <lineage>
        <taxon>Eukaryota</taxon>
        <taxon>Viridiplantae</taxon>
        <taxon>Streptophyta</taxon>
        <taxon>Embryophyta</taxon>
        <taxon>Tracheophyta</taxon>
        <taxon>Spermatophyta</taxon>
        <taxon>Magnoliopsida</taxon>
        <taxon>eudicotyledons</taxon>
        <taxon>Gunneridae</taxon>
        <taxon>Pentapetalae</taxon>
        <taxon>asterids</taxon>
        <taxon>lamiids</taxon>
        <taxon>Gentianales</taxon>
        <taxon>Apocynaceae</taxon>
        <taxon>Rauvolfioideae</taxon>
        <taxon>Vinceae</taxon>
        <taxon>Catharanthinae</taxon>
        <taxon>Catharanthus</taxon>
    </lineage>
</organism>
<dbReference type="EMBL" id="CM044706">
    <property type="protein sequence ID" value="KAI5658002.1"/>
    <property type="molecule type" value="Genomic_DNA"/>
</dbReference>
<name>A0ACC0AAM3_CATRO</name>
<dbReference type="Proteomes" id="UP001060085">
    <property type="component" value="Linkage Group LG06"/>
</dbReference>
<accession>A0ACC0AAM3</accession>